<sequence>MAKMQSSNIGVGGIFIDTSATKFTANTAVTVALRLSVDRRRVEFCFPALVVRVTPAGGAAMMFLDTDAPTLDLLERALREMPDAYIHPDLVLNADSVAGKTASSPLGRVVNG</sequence>
<dbReference type="Gene3D" id="2.40.10.220">
    <property type="entry name" value="predicted glycosyltransferase like domains"/>
    <property type="match status" value="1"/>
</dbReference>
<gene>
    <name evidence="1" type="ORF">A2W18_05390</name>
</gene>
<protein>
    <recommendedName>
        <fullName evidence="3">PilZ domain-containing protein</fullName>
    </recommendedName>
</protein>
<evidence type="ECO:0000313" key="1">
    <source>
        <dbReference type="EMBL" id="OGI63112.1"/>
    </source>
</evidence>
<dbReference type="Proteomes" id="UP000179076">
    <property type="component" value="Unassembled WGS sequence"/>
</dbReference>
<dbReference type="EMBL" id="MFSP01000161">
    <property type="protein sequence ID" value="OGI63112.1"/>
    <property type="molecule type" value="Genomic_DNA"/>
</dbReference>
<proteinExistence type="predicted"/>
<evidence type="ECO:0008006" key="3">
    <source>
        <dbReference type="Google" id="ProtNLM"/>
    </source>
</evidence>
<dbReference type="AlphaFoldDB" id="A0A1F6V0B6"/>
<reference evidence="1 2" key="1">
    <citation type="journal article" date="2016" name="Nat. Commun.">
        <title>Thousands of microbial genomes shed light on interconnected biogeochemical processes in an aquifer system.</title>
        <authorList>
            <person name="Anantharaman K."/>
            <person name="Brown C.T."/>
            <person name="Hug L.A."/>
            <person name="Sharon I."/>
            <person name="Castelle C.J."/>
            <person name="Probst A.J."/>
            <person name="Thomas B.C."/>
            <person name="Singh A."/>
            <person name="Wilkins M.J."/>
            <person name="Karaoz U."/>
            <person name="Brodie E.L."/>
            <person name="Williams K.H."/>
            <person name="Hubbard S.S."/>
            <person name="Banfield J.F."/>
        </authorList>
    </citation>
    <scope>NUCLEOTIDE SEQUENCE [LARGE SCALE GENOMIC DNA]</scope>
</reference>
<comment type="caution">
    <text evidence="1">The sequence shown here is derived from an EMBL/GenBank/DDBJ whole genome shotgun (WGS) entry which is preliminary data.</text>
</comment>
<accession>A0A1F6V0B6</accession>
<organism evidence="1 2">
    <name type="scientific">Candidatus Muproteobacteria bacterium RBG_16_60_9</name>
    <dbReference type="NCBI Taxonomy" id="1817755"/>
    <lineage>
        <taxon>Bacteria</taxon>
        <taxon>Pseudomonadati</taxon>
        <taxon>Pseudomonadota</taxon>
        <taxon>Candidatus Muproteobacteria</taxon>
    </lineage>
</organism>
<name>A0A1F6V0B6_9PROT</name>
<evidence type="ECO:0000313" key="2">
    <source>
        <dbReference type="Proteomes" id="UP000179076"/>
    </source>
</evidence>